<evidence type="ECO:0000313" key="11">
    <source>
        <dbReference type="EMBL" id="NXF42414.1"/>
    </source>
</evidence>
<keyword evidence="6 9" id="KW-0508">mRNA splicing</keyword>
<evidence type="ECO:0000256" key="5">
    <source>
        <dbReference type="ARBA" id="ARBA00022664"/>
    </source>
</evidence>
<dbReference type="GO" id="GO:0006397">
    <property type="term" value="P:mRNA processing"/>
    <property type="evidence" value="ECO:0007669"/>
    <property type="project" value="UniProtKB-KW"/>
</dbReference>
<dbReference type="EMBL" id="VWZB01011513">
    <property type="protein sequence ID" value="NXF42414.1"/>
    <property type="molecule type" value="Genomic_DNA"/>
</dbReference>
<evidence type="ECO:0000256" key="3">
    <source>
        <dbReference type="ARBA" id="ARBA00008146"/>
    </source>
</evidence>
<dbReference type="PANTHER" id="PTHR12777">
    <property type="entry name" value="SMALL NUCLEAR RIBONUCLEOPROTEIN SM D2"/>
    <property type="match status" value="1"/>
</dbReference>
<dbReference type="Proteomes" id="UP000538472">
    <property type="component" value="Unassembled WGS sequence"/>
</dbReference>
<comment type="caution">
    <text evidence="11">The sequence shown here is derived from an EMBL/GenBank/DDBJ whole genome shotgun (WGS) entry which is preliminary data.</text>
</comment>
<name>A0A7K8TM07_9AVES</name>
<dbReference type="Gene3D" id="2.30.30.100">
    <property type="match status" value="1"/>
</dbReference>
<evidence type="ECO:0000256" key="9">
    <source>
        <dbReference type="RuleBase" id="RU365051"/>
    </source>
</evidence>
<keyword evidence="12" id="KW-1185">Reference proteome</keyword>
<dbReference type="GO" id="GO:0005829">
    <property type="term" value="C:cytosol"/>
    <property type="evidence" value="ECO:0007669"/>
    <property type="project" value="UniProtKB-SubCell"/>
</dbReference>
<dbReference type="AlphaFoldDB" id="A0A7K8TM07"/>
<evidence type="ECO:0000313" key="12">
    <source>
        <dbReference type="Proteomes" id="UP000538472"/>
    </source>
</evidence>
<dbReference type="GO" id="GO:0008380">
    <property type="term" value="P:RNA splicing"/>
    <property type="evidence" value="ECO:0007669"/>
    <property type="project" value="UniProtKB-KW"/>
</dbReference>
<sequence length="54" mass="6027">TVLQNMKEMWTDVPKSGKGKKNSQPVTKDQCISKMFLHSHSITVVLQNPLNAGM</sequence>
<protein>
    <recommendedName>
        <fullName evidence="9">Small nuclear ribonucleoprotein Sm D2</fullName>
        <shortName evidence="9">Sm-D2</shortName>
    </recommendedName>
    <alternativeName>
        <fullName evidence="9">snRNP core protein D2</fullName>
    </alternativeName>
</protein>
<dbReference type="GO" id="GO:0030532">
    <property type="term" value="C:small nuclear ribonucleoprotein complex"/>
    <property type="evidence" value="ECO:0007669"/>
    <property type="project" value="InterPro"/>
</dbReference>
<evidence type="ECO:0000256" key="2">
    <source>
        <dbReference type="ARBA" id="ARBA00004514"/>
    </source>
</evidence>
<keyword evidence="4" id="KW-0963">Cytoplasm</keyword>
<evidence type="ECO:0000256" key="8">
    <source>
        <dbReference type="ARBA" id="ARBA00023274"/>
    </source>
</evidence>
<proteinExistence type="inferred from homology"/>
<accession>A0A7K8TM07</accession>
<evidence type="ECO:0000256" key="4">
    <source>
        <dbReference type="ARBA" id="ARBA00022490"/>
    </source>
</evidence>
<reference evidence="11 12" key="1">
    <citation type="submission" date="2019-09" db="EMBL/GenBank/DDBJ databases">
        <title>Bird 10,000 Genomes (B10K) Project - Family phase.</title>
        <authorList>
            <person name="Zhang G."/>
        </authorList>
    </citation>
    <scope>NUCLEOTIDE SEQUENCE [LARGE SCALE GENOMIC DNA]</scope>
    <source>
        <strain evidence="11">B10K-CU-031-10</strain>
        <tissue evidence="11">Muscle</tissue>
    </source>
</reference>
<dbReference type="InterPro" id="IPR027248">
    <property type="entry name" value="Sm_D2"/>
</dbReference>
<organism evidence="11 12">
    <name type="scientific">Nyctibius bracteatus</name>
    <name type="common">Rufous potoo</name>
    <dbReference type="NCBI Taxonomy" id="48426"/>
    <lineage>
        <taxon>Eukaryota</taxon>
        <taxon>Metazoa</taxon>
        <taxon>Chordata</taxon>
        <taxon>Craniata</taxon>
        <taxon>Vertebrata</taxon>
        <taxon>Euteleostomi</taxon>
        <taxon>Archelosauria</taxon>
        <taxon>Archosauria</taxon>
        <taxon>Dinosauria</taxon>
        <taxon>Saurischia</taxon>
        <taxon>Theropoda</taxon>
        <taxon>Coelurosauria</taxon>
        <taxon>Aves</taxon>
        <taxon>Neognathae</taxon>
        <taxon>Neoaves</taxon>
        <taxon>Strisores</taxon>
        <taxon>Caprimulgiformes</taxon>
        <taxon>Nyctibiidae</taxon>
        <taxon>Nyctibius</taxon>
    </lineage>
</organism>
<feature type="region of interest" description="Disordered" evidence="10">
    <location>
        <begin position="1"/>
        <end position="27"/>
    </location>
</feature>
<gene>
    <name evidence="11" type="primary">Snrpd2_2</name>
    <name evidence="11" type="ORF">NYCBRA_R15352</name>
</gene>
<feature type="non-terminal residue" evidence="11">
    <location>
        <position position="1"/>
    </location>
</feature>
<keyword evidence="5 9" id="KW-0507">mRNA processing</keyword>
<keyword evidence="7 9" id="KW-0539">Nucleus</keyword>
<keyword evidence="8 9" id="KW-0687">Ribonucleoprotein</keyword>
<feature type="non-terminal residue" evidence="11">
    <location>
        <position position="54"/>
    </location>
</feature>
<evidence type="ECO:0000256" key="7">
    <source>
        <dbReference type="ARBA" id="ARBA00023242"/>
    </source>
</evidence>
<comment type="subcellular location">
    <subcellularLocation>
        <location evidence="2">Cytoplasm</location>
        <location evidence="2">Cytosol</location>
    </subcellularLocation>
    <subcellularLocation>
        <location evidence="1 9">Nucleus</location>
    </subcellularLocation>
</comment>
<comment type="similarity">
    <text evidence="3 9">Belongs to the snRNP core protein family.</text>
</comment>
<evidence type="ECO:0000256" key="6">
    <source>
        <dbReference type="ARBA" id="ARBA00023187"/>
    </source>
</evidence>
<evidence type="ECO:0000256" key="1">
    <source>
        <dbReference type="ARBA" id="ARBA00004123"/>
    </source>
</evidence>
<evidence type="ECO:0000256" key="10">
    <source>
        <dbReference type="SAM" id="MobiDB-lite"/>
    </source>
</evidence>